<name>C8X3Y3_DESRD</name>
<dbReference type="STRING" id="485915.Dret_1846"/>
<reference evidence="2" key="1">
    <citation type="submission" date="2009-09" db="EMBL/GenBank/DDBJ databases">
        <title>The complete chromosome of Desulfohalobium retbaense DSM 5692.</title>
        <authorList>
            <consortium name="US DOE Joint Genome Institute (JGI-PGF)"/>
            <person name="Lucas S."/>
            <person name="Copeland A."/>
            <person name="Lapidus A."/>
            <person name="Glavina del Rio T."/>
            <person name="Dalin E."/>
            <person name="Tice H."/>
            <person name="Bruce D."/>
            <person name="Goodwin L."/>
            <person name="Pitluck S."/>
            <person name="Kyrpides N."/>
            <person name="Mavromatis K."/>
            <person name="Ivanova N."/>
            <person name="Mikhailova N."/>
            <person name="Munk A.C."/>
            <person name="Brettin T."/>
            <person name="Detter J.C."/>
            <person name="Han C."/>
            <person name="Tapia R."/>
            <person name="Larimer F."/>
            <person name="Land M."/>
            <person name="Hauser L."/>
            <person name="Markowitz V."/>
            <person name="Cheng J.-F."/>
            <person name="Hugenholtz P."/>
            <person name="Woyke T."/>
            <person name="Wu D."/>
            <person name="Spring S."/>
            <person name="Klenk H.-P."/>
            <person name="Eisen J.A."/>
        </authorList>
    </citation>
    <scope>NUCLEOTIDE SEQUENCE [LARGE SCALE GENOMIC DNA]</scope>
    <source>
        <strain evidence="2">DSM 5692</strain>
    </source>
</reference>
<proteinExistence type="predicted"/>
<accession>C8X3Y3</accession>
<dbReference type="Proteomes" id="UP000001052">
    <property type="component" value="Chromosome"/>
</dbReference>
<reference evidence="1 2" key="2">
    <citation type="journal article" date="2010" name="Stand. Genomic Sci.">
        <title>Complete genome sequence of Desulfohalobium retbaense type strain (HR(100)).</title>
        <authorList>
            <person name="Spring S."/>
            <person name="Nolan M."/>
            <person name="Lapidus A."/>
            <person name="Glavina Del Rio T."/>
            <person name="Copeland A."/>
            <person name="Tice H."/>
            <person name="Cheng J.F."/>
            <person name="Lucas S."/>
            <person name="Land M."/>
            <person name="Chen F."/>
            <person name="Bruce D."/>
            <person name="Goodwin L."/>
            <person name="Pitluck S."/>
            <person name="Ivanova N."/>
            <person name="Mavromatis K."/>
            <person name="Mikhailova N."/>
            <person name="Pati A."/>
            <person name="Chen A."/>
            <person name="Palaniappan K."/>
            <person name="Hauser L."/>
            <person name="Chang Y.J."/>
            <person name="Jeffries C.D."/>
            <person name="Munk C."/>
            <person name="Kiss H."/>
            <person name="Chain P."/>
            <person name="Han C."/>
            <person name="Brettin T."/>
            <person name="Detter J.C."/>
            <person name="Schuler E."/>
            <person name="Goker M."/>
            <person name="Rohde M."/>
            <person name="Bristow J."/>
            <person name="Eisen J.A."/>
            <person name="Markowitz V."/>
            <person name="Hugenholtz P."/>
            <person name="Kyrpides N.C."/>
            <person name="Klenk H.P."/>
        </authorList>
    </citation>
    <scope>NUCLEOTIDE SEQUENCE [LARGE SCALE GENOMIC DNA]</scope>
    <source>
        <strain evidence="1 2">DSM 5692</strain>
    </source>
</reference>
<dbReference type="EMBL" id="CP001734">
    <property type="protein sequence ID" value="ACV69130.1"/>
    <property type="molecule type" value="Genomic_DNA"/>
</dbReference>
<dbReference type="HOGENOM" id="CLU_207588_3_0_7"/>
<dbReference type="AlphaFoldDB" id="C8X3Y3"/>
<dbReference type="RefSeq" id="WP_015752273.1">
    <property type="nucleotide sequence ID" value="NC_013223.1"/>
</dbReference>
<dbReference type="NCBIfam" id="NF045580">
    <property type="entry name" value="symport_access"/>
    <property type="match status" value="1"/>
</dbReference>
<sequence length="47" mass="5204">MLGLGSLGCALAFWLSIGAALLCVVYGVRNWNREHPDFVRQDHSSSR</sequence>
<keyword evidence="2" id="KW-1185">Reference proteome</keyword>
<dbReference type="KEGG" id="drt:Dret_1846"/>
<evidence type="ECO:0000313" key="2">
    <source>
        <dbReference type="Proteomes" id="UP000001052"/>
    </source>
</evidence>
<evidence type="ECO:0000313" key="1">
    <source>
        <dbReference type="EMBL" id="ACV69130.1"/>
    </source>
</evidence>
<gene>
    <name evidence="1" type="ordered locus">Dret_1846</name>
</gene>
<dbReference type="InterPro" id="IPR054615">
    <property type="entry name" value="Symport_access"/>
</dbReference>
<organism evidence="1 2">
    <name type="scientific">Desulfohalobium retbaense (strain ATCC 49708 / DSM 5692 / JCM 16813 / HR100)</name>
    <dbReference type="NCBI Taxonomy" id="485915"/>
    <lineage>
        <taxon>Bacteria</taxon>
        <taxon>Pseudomonadati</taxon>
        <taxon>Thermodesulfobacteriota</taxon>
        <taxon>Desulfovibrionia</taxon>
        <taxon>Desulfovibrionales</taxon>
        <taxon>Desulfohalobiaceae</taxon>
        <taxon>Desulfohalobium</taxon>
    </lineage>
</organism>
<protein>
    <submittedName>
        <fullName evidence="1">Uncharacterized protein</fullName>
    </submittedName>
</protein>